<keyword evidence="5 6" id="KW-0472">Membrane</keyword>
<dbReference type="Pfam" id="PF04515">
    <property type="entry name" value="Choline_transpo"/>
    <property type="match status" value="3"/>
</dbReference>
<dbReference type="GO" id="GO:0022857">
    <property type="term" value="F:transmembrane transporter activity"/>
    <property type="evidence" value="ECO:0007669"/>
    <property type="project" value="UniProtKB-UniRule"/>
</dbReference>
<keyword evidence="8" id="KW-1185">Reference proteome</keyword>
<gene>
    <name evidence="7" type="ORF">OSB1V03_LOCUS6596</name>
</gene>
<evidence type="ECO:0000256" key="3">
    <source>
        <dbReference type="ARBA" id="ARBA00022692"/>
    </source>
</evidence>
<comment type="function">
    <text evidence="6">Choline transporter.</text>
</comment>
<proteinExistence type="inferred from homology"/>
<evidence type="ECO:0000256" key="6">
    <source>
        <dbReference type="RuleBase" id="RU368066"/>
    </source>
</evidence>
<protein>
    <recommendedName>
        <fullName evidence="6">Choline transporter-like protein</fullName>
    </recommendedName>
</protein>
<reference evidence="7" key="1">
    <citation type="submission" date="2020-11" db="EMBL/GenBank/DDBJ databases">
        <authorList>
            <person name="Tran Van P."/>
        </authorList>
    </citation>
    <scope>NUCLEOTIDE SEQUENCE</scope>
</reference>
<accession>A0A7R9KQK5</accession>
<dbReference type="PANTHER" id="PTHR12385">
    <property type="entry name" value="CHOLINE TRANSPORTER-LIKE (SLC FAMILY 44)"/>
    <property type="match status" value="1"/>
</dbReference>
<keyword evidence="3 6" id="KW-0812">Transmembrane</keyword>
<dbReference type="GO" id="GO:0005886">
    <property type="term" value="C:plasma membrane"/>
    <property type="evidence" value="ECO:0007669"/>
    <property type="project" value="UniProtKB-SubCell"/>
</dbReference>
<feature type="transmembrane region" description="Helical" evidence="6">
    <location>
        <begin position="370"/>
        <end position="393"/>
    </location>
</feature>
<evidence type="ECO:0000256" key="1">
    <source>
        <dbReference type="ARBA" id="ARBA00004141"/>
    </source>
</evidence>
<evidence type="ECO:0000256" key="4">
    <source>
        <dbReference type="ARBA" id="ARBA00022989"/>
    </source>
</evidence>
<dbReference type="EMBL" id="OC858200">
    <property type="protein sequence ID" value="CAD7626163.1"/>
    <property type="molecule type" value="Genomic_DNA"/>
</dbReference>
<feature type="transmembrane region" description="Helical" evidence="6">
    <location>
        <begin position="340"/>
        <end position="358"/>
    </location>
</feature>
<organism evidence="7">
    <name type="scientific">Medioppia subpectinata</name>
    <dbReference type="NCBI Taxonomy" id="1979941"/>
    <lineage>
        <taxon>Eukaryota</taxon>
        <taxon>Metazoa</taxon>
        <taxon>Ecdysozoa</taxon>
        <taxon>Arthropoda</taxon>
        <taxon>Chelicerata</taxon>
        <taxon>Arachnida</taxon>
        <taxon>Acari</taxon>
        <taxon>Acariformes</taxon>
        <taxon>Sarcoptiformes</taxon>
        <taxon>Oribatida</taxon>
        <taxon>Brachypylina</taxon>
        <taxon>Oppioidea</taxon>
        <taxon>Oppiidae</taxon>
        <taxon>Medioppia</taxon>
    </lineage>
</organism>
<dbReference type="InterPro" id="IPR007603">
    <property type="entry name" value="Choline_transptr-like"/>
</dbReference>
<feature type="transmembrane region" description="Helical" evidence="6">
    <location>
        <begin position="298"/>
        <end position="320"/>
    </location>
</feature>
<feature type="transmembrane region" description="Helical" evidence="6">
    <location>
        <begin position="169"/>
        <end position="190"/>
    </location>
</feature>
<evidence type="ECO:0000256" key="5">
    <source>
        <dbReference type="ARBA" id="ARBA00023136"/>
    </source>
</evidence>
<dbReference type="AlphaFoldDB" id="A0A7R9KQK5"/>
<dbReference type="Proteomes" id="UP000759131">
    <property type="component" value="Unassembled WGS sequence"/>
</dbReference>
<keyword evidence="4 6" id="KW-1133">Transmembrane helix</keyword>
<feature type="transmembrane region" description="Helical" evidence="6">
    <location>
        <begin position="253"/>
        <end position="277"/>
    </location>
</feature>
<sequence length="437" mass="50272">MANTSSYRRCVGYIDERSVEAIQPDINFDDRVLELPVQKRECRDSGFLILFIAFLSFLHSNPNLVIHGYDNYGNICGQPNKPLPNVTNSGQNKTNFPYLLIESIQNSSIKTKCVNECPKDGFFEYCHLGHTFCIELNCNQWICLCLSQLLTLKFDEKQREFQQHLVDQWFVAGIAASVLTVVFIFIVTVMRKRIKLVAILFREAGKAISDMPFLLLQPVWATRFPVIDPITGFVSYNSEPFYKYMKWYHMFGYLWSVHFILSCQHFIISGSVALWFFKRSKQSLDCPLLHTIAILIRYHIGSILFGSLLIASVKAIRFIVKRLDALNALRVLALNSVGDFLLFVAKICVVTAVAFIGIELIEEKSHSLHYYWSPIIASALFAYFVSHCFLSVYEMAIDTLFLCFIEDCQQNDGLRKPYFMSNSLMGFIESNYHKNEN</sequence>
<name>A0A7R9KQK5_9ACAR</name>
<evidence type="ECO:0000256" key="2">
    <source>
        <dbReference type="ARBA" id="ARBA00007168"/>
    </source>
</evidence>
<dbReference type="EMBL" id="CAJPIZ010003625">
    <property type="protein sequence ID" value="CAG2106593.1"/>
    <property type="molecule type" value="Genomic_DNA"/>
</dbReference>
<comment type="similarity">
    <text evidence="2 6">Belongs to the CTL (choline transporter-like) family.</text>
</comment>
<evidence type="ECO:0000313" key="7">
    <source>
        <dbReference type="EMBL" id="CAD7626163.1"/>
    </source>
</evidence>
<evidence type="ECO:0000313" key="8">
    <source>
        <dbReference type="Proteomes" id="UP000759131"/>
    </source>
</evidence>
<comment type="subcellular location">
    <subcellularLocation>
        <location evidence="6">Cell membrane</location>
        <topology evidence="6">Multi-pass membrane protein</topology>
    </subcellularLocation>
    <subcellularLocation>
        <location evidence="1">Membrane</location>
        <topology evidence="1">Multi-pass membrane protein</topology>
    </subcellularLocation>
</comment>
<dbReference type="PANTHER" id="PTHR12385:SF96">
    <property type="entry name" value="CHOLINE TRANSPORTER-LIKE PROTEIN"/>
    <property type="match status" value="1"/>
</dbReference>
<comment type="caution">
    <text evidence="6">Lacks conserved residue(s) required for the propagation of feature annotation.</text>
</comment>
<dbReference type="OrthoDB" id="6516384at2759"/>